<name>A0A8D2KLC6_UROPR</name>
<evidence type="ECO:0000313" key="2">
    <source>
        <dbReference type="Proteomes" id="UP000694417"/>
    </source>
</evidence>
<dbReference type="GeneTree" id="ENSGT00940000167145"/>
<sequence>TPPPPATHHPYRLHVRLSQSPIGLLIDTSRCSQTPLESSVISPESVKPRPSPLPYGLLRIRNAPPHLAIWLASTFATTSFTRATRKPLFLPTSLIAGGPKEPIMATPPKRRALEATGEKVLRYEAFISDVLQRDLRKVLDHRDKVYEQLAKYLQLRNVIERLQSRYFAHLRGSGLWFFLGVNTRRSPQVH</sequence>
<reference evidence="1" key="2">
    <citation type="submission" date="2025-09" db="UniProtKB">
        <authorList>
            <consortium name="Ensembl"/>
        </authorList>
    </citation>
    <scope>IDENTIFICATION</scope>
</reference>
<keyword evidence="2" id="KW-1185">Reference proteome</keyword>
<dbReference type="Ensembl" id="ENSUPAT00010024571.1">
    <property type="protein sequence ID" value="ENSUPAP00010021571.1"/>
    <property type="gene ID" value="ENSUPAG00010017160.1"/>
</dbReference>
<dbReference type="GO" id="GO:0003714">
    <property type="term" value="F:transcription corepressor activity"/>
    <property type="evidence" value="ECO:0007669"/>
    <property type="project" value="InterPro"/>
</dbReference>
<dbReference type="AlphaFoldDB" id="A0A8D2KLC6"/>
<proteinExistence type="predicted"/>
<evidence type="ECO:0000313" key="1">
    <source>
        <dbReference type="Ensembl" id="ENSUPAP00010021571.1"/>
    </source>
</evidence>
<dbReference type="PRINTS" id="PR01502">
    <property type="entry name" value="UXTPROTEIN"/>
</dbReference>
<protein>
    <submittedName>
        <fullName evidence="1">Uncharacterized protein</fullName>
    </submittedName>
</protein>
<dbReference type="InterPro" id="IPR003994">
    <property type="entry name" value="UXT"/>
</dbReference>
<dbReference type="Proteomes" id="UP000694417">
    <property type="component" value="Unplaced"/>
</dbReference>
<reference evidence="1" key="1">
    <citation type="submission" date="2025-08" db="UniProtKB">
        <authorList>
            <consortium name="Ensembl"/>
        </authorList>
    </citation>
    <scope>IDENTIFICATION</scope>
</reference>
<accession>A0A8D2KLC6</accession>
<dbReference type="GO" id="GO:0000122">
    <property type="term" value="P:negative regulation of transcription by RNA polymerase II"/>
    <property type="evidence" value="ECO:0007669"/>
    <property type="project" value="InterPro"/>
</dbReference>
<organism evidence="1 2">
    <name type="scientific">Urocitellus parryii</name>
    <name type="common">Arctic ground squirrel</name>
    <name type="synonym">Spermophilus parryii</name>
    <dbReference type="NCBI Taxonomy" id="9999"/>
    <lineage>
        <taxon>Eukaryota</taxon>
        <taxon>Metazoa</taxon>
        <taxon>Chordata</taxon>
        <taxon>Craniata</taxon>
        <taxon>Vertebrata</taxon>
        <taxon>Euteleostomi</taxon>
        <taxon>Mammalia</taxon>
        <taxon>Eutheria</taxon>
        <taxon>Euarchontoglires</taxon>
        <taxon>Glires</taxon>
        <taxon>Rodentia</taxon>
        <taxon>Sciuromorpha</taxon>
        <taxon>Sciuridae</taxon>
        <taxon>Xerinae</taxon>
        <taxon>Marmotini</taxon>
        <taxon>Urocitellus</taxon>
    </lineage>
</organism>